<sequence>MSVPDAETSQPDSTTVDSPSGAQCPVRLDEQFFQDPYATYTALREAGRIQRVSLPQGTHAWMVTHYADVRTALAETHLSNDVGAGREAFERNRDPDKPPVKWDPALSSHMLNSDPPAHTRLRKLVVKAFTARGITHMRPRTEGIAAALLDDLAQRAADGDGTVDLIGDFAFPLPITVICELLGVPDTDREAFRDWGSTILSASPPDVIAEARSNMGQYMASLVAAKRAEPAEDLVTSLIEASEDGDRLNDRELVSMVFLLLLAGHETTVNLIASGMLALMQAPDQLAKLAADPSLMPRAIEEFLRLESPVNVPTVRHTTAPIELAGVTIEAGDLVLAPLCAANRDPGKFPDPDQLDVTRDTAGHIAFGHGVHYCVGAPLARMEGEVALRALLTRFPDITLAVDPSDLRWAHSTTIRGLKSLPVRLS</sequence>
<keyword evidence="2 7" id="KW-0349">Heme</keyword>
<dbReference type="SUPFAM" id="SSF48264">
    <property type="entry name" value="Cytochrome P450"/>
    <property type="match status" value="1"/>
</dbReference>
<accession>A0A2S6GF38</accession>
<dbReference type="InterPro" id="IPR036396">
    <property type="entry name" value="Cyt_P450_sf"/>
</dbReference>
<dbReference type="PANTHER" id="PTHR46696">
    <property type="entry name" value="P450, PUTATIVE (EUROFUNG)-RELATED"/>
    <property type="match status" value="1"/>
</dbReference>
<proteinExistence type="inferred from homology"/>
<dbReference type="AlphaFoldDB" id="A0A2S6GF38"/>
<evidence type="ECO:0000256" key="1">
    <source>
        <dbReference type="ARBA" id="ARBA00010617"/>
    </source>
</evidence>
<keyword evidence="4 7" id="KW-0560">Oxidoreductase</keyword>
<dbReference type="PRINTS" id="PR00359">
    <property type="entry name" value="BP450"/>
</dbReference>
<evidence type="ECO:0000313" key="10">
    <source>
        <dbReference type="Proteomes" id="UP000239203"/>
    </source>
</evidence>
<comment type="similarity">
    <text evidence="1 7">Belongs to the cytochrome P450 family.</text>
</comment>
<keyword evidence="6 7" id="KW-0503">Monooxygenase</keyword>
<dbReference type="GO" id="GO:0016705">
    <property type="term" value="F:oxidoreductase activity, acting on paired donors, with incorporation or reduction of molecular oxygen"/>
    <property type="evidence" value="ECO:0007669"/>
    <property type="project" value="InterPro"/>
</dbReference>
<evidence type="ECO:0000256" key="2">
    <source>
        <dbReference type="ARBA" id="ARBA00022617"/>
    </source>
</evidence>
<dbReference type="InterPro" id="IPR017972">
    <property type="entry name" value="Cyt_P450_CS"/>
</dbReference>
<evidence type="ECO:0000256" key="6">
    <source>
        <dbReference type="ARBA" id="ARBA00023033"/>
    </source>
</evidence>
<dbReference type="OrthoDB" id="142769at2"/>
<dbReference type="PRINTS" id="PR00385">
    <property type="entry name" value="P450"/>
</dbReference>
<evidence type="ECO:0000313" key="9">
    <source>
        <dbReference type="EMBL" id="PPK63837.1"/>
    </source>
</evidence>
<name>A0A2S6GF38_9PSEU</name>
<keyword evidence="3 7" id="KW-0479">Metal-binding</keyword>
<dbReference type="FunFam" id="1.10.630.10:FF:000018">
    <property type="entry name" value="Cytochrome P450 monooxygenase"/>
    <property type="match status" value="1"/>
</dbReference>
<evidence type="ECO:0000256" key="4">
    <source>
        <dbReference type="ARBA" id="ARBA00023002"/>
    </source>
</evidence>
<dbReference type="PANTHER" id="PTHR46696:SF1">
    <property type="entry name" value="CYTOCHROME P450 YJIB-RELATED"/>
    <property type="match status" value="1"/>
</dbReference>
<dbReference type="Pfam" id="PF00067">
    <property type="entry name" value="p450"/>
    <property type="match status" value="1"/>
</dbReference>
<evidence type="ECO:0000256" key="5">
    <source>
        <dbReference type="ARBA" id="ARBA00023004"/>
    </source>
</evidence>
<evidence type="ECO:0000256" key="8">
    <source>
        <dbReference type="SAM" id="MobiDB-lite"/>
    </source>
</evidence>
<evidence type="ECO:0000256" key="3">
    <source>
        <dbReference type="ARBA" id="ARBA00022723"/>
    </source>
</evidence>
<dbReference type="GO" id="GO:0020037">
    <property type="term" value="F:heme binding"/>
    <property type="evidence" value="ECO:0007669"/>
    <property type="project" value="InterPro"/>
</dbReference>
<keyword evidence="5 7" id="KW-0408">Iron</keyword>
<reference evidence="9 10" key="1">
    <citation type="submission" date="2018-02" db="EMBL/GenBank/DDBJ databases">
        <title>Genomic Encyclopedia of Archaeal and Bacterial Type Strains, Phase II (KMG-II): from individual species to whole genera.</title>
        <authorList>
            <person name="Goeker M."/>
        </authorList>
    </citation>
    <scope>NUCLEOTIDE SEQUENCE [LARGE SCALE GENOMIC DNA]</scope>
    <source>
        <strain evidence="9 10">YU 961-1</strain>
    </source>
</reference>
<keyword evidence="10" id="KW-1185">Reference proteome</keyword>
<feature type="compositionally biased region" description="Polar residues" evidence="8">
    <location>
        <begin position="7"/>
        <end position="21"/>
    </location>
</feature>
<dbReference type="GO" id="GO:0004497">
    <property type="term" value="F:monooxygenase activity"/>
    <property type="evidence" value="ECO:0007669"/>
    <property type="project" value="UniProtKB-KW"/>
</dbReference>
<evidence type="ECO:0000256" key="7">
    <source>
        <dbReference type="RuleBase" id="RU000461"/>
    </source>
</evidence>
<gene>
    <name evidence="9" type="ORF">CLV40_12481</name>
</gene>
<feature type="region of interest" description="Disordered" evidence="8">
    <location>
        <begin position="84"/>
        <end position="114"/>
    </location>
</feature>
<dbReference type="GO" id="GO:0005506">
    <property type="term" value="F:iron ion binding"/>
    <property type="evidence" value="ECO:0007669"/>
    <property type="project" value="InterPro"/>
</dbReference>
<dbReference type="InterPro" id="IPR002397">
    <property type="entry name" value="Cyt_P450_B"/>
</dbReference>
<feature type="compositionally biased region" description="Basic and acidic residues" evidence="8">
    <location>
        <begin position="87"/>
        <end position="100"/>
    </location>
</feature>
<dbReference type="InterPro" id="IPR001128">
    <property type="entry name" value="Cyt_P450"/>
</dbReference>
<dbReference type="PROSITE" id="PS00086">
    <property type="entry name" value="CYTOCHROME_P450"/>
    <property type="match status" value="1"/>
</dbReference>
<dbReference type="EMBL" id="PTIX01000024">
    <property type="protein sequence ID" value="PPK63837.1"/>
    <property type="molecule type" value="Genomic_DNA"/>
</dbReference>
<comment type="caution">
    <text evidence="9">The sequence shown here is derived from an EMBL/GenBank/DDBJ whole genome shotgun (WGS) entry which is preliminary data.</text>
</comment>
<dbReference type="Proteomes" id="UP000239203">
    <property type="component" value="Unassembled WGS sequence"/>
</dbReference>
<dbReference type="Gene3D" id="1.10.630.10">
    <property type="entry name" value="Cytochrome P450"/>
    <property type="match status" value="1"/>
</dbReference>
<dbReference type="CDD" id="cd11029">
    <property type="entry name" value="CYP107-like"/>
    <property type="match status" value="1"/>
</dbReference>
<protein>
    <submittedName>
        <fullName evidence="9">Cytochrome P450</fullName>
    </submittedName>
</protein>
<feature type="region of interest" description="Disordered" evidence="8">
    <location>
        <begin position="1"/>
        <end position="23"/>
    </location>
</feature>
<dbReference type="RefSeq" id="WP_104482449.1">
    <property type="nucleotide sequence ID" value="NZ_CP154825.1"/>
</dbReference>
<organism evidence="9 10">
    <name type="scientific">Actinokineospora auranticolor</name>
    <dbReference type="NCBI Taxonomy" id="155976"/>
    <lineage>
        <taxon>Bacteria</taxon>
        <taxon>Bacillati</taxon>
        <taxon>Actinomycetota</taxon>
        <taxon>Actinomycetes</taxon>
        <taxon>Pseudonocardiales</taxon>
        <taxon>Pseudonocardiaceae</taxon>
        <taxon>Actinokineospora</taxon>
    </lineage>
</organism>